<sequence>MTDVVVRWTAEAIQEAIQKPTKFLANPHWLQYSQQLGGITQLYTYMTTMPLKEKEQLLLATLLQYPGASVDTYTQLLHIHHATFHRHQKQLFEHLAACLNSQQVDHPNHDRSKELAKFYGQPIIGREQEQALIQRLCAQKEIRLITLTGLGGIGKTRLALSVVSLLEHSFNHRIVFIRLNEFDTKQAALRTIANKFGIIELNKHSLLQQIQEYLYTKQLLLVIDNLEHLVDFDQVIDHLIKNTVSIKILITSRKVLNLNYEHVILINPLDFPDENIYNWQDIAEYPAIRLFYQCATAANANFQITSQNISFISKICRLVSGIPLAIEIIAAYIRYLSIEDLYTNIQQSLLDINTTLTNHPPQHKNIHSIIDWSFQQLDPETQACFILLGCGQSYTWDYAAAQSWTQLEQSSLNRCLQRLIDYHLLQVDGSNQTTRYSMHTVVAVFIEYLFQADAQCDSVMQRYYAYYAQHMQQAATKIQATSLQAPIYAAIKQEYPHYRRSLTWFLSQPSGSHALELIRSLWRFWLTQGFAVEGYGWCQQLLASQTLSNLELARLNLITGNIARLQGALHAAKELFKRTLGLWQALEHSEGIAWGLANYGLTAVMIGDYAEAKHYLAQAIEHTQKHNHGSIQAICYGNLTELALEQANYADAAAAAQQALIYWQTHNDLWGQATVLRYQAIIHFEQRRFNECKECLEAAYQFGLLAGDHSLIGMLATHLGALAIHNAHLAQAYQWLYQALTIHQQLGDLCELARTLEYLACYYTTIHSYERALTCLSRSDKLHRQTQRQRSVYEQTQFTALLDQVKHTLGSDWIGIWHLAHQQAVEMQILAQP</sequence>
<protein>
    <recommendedName>
        <fullName evidence="1">NB-ARC domain-containing protein</fullName>
    </recommendedName>
</protein>
<dbReference type="EMBL" id="LGKP01000004">
    <property type="protein sequence ID" value="KPL91643.1"/>
    <property type="molecule type" value="Genomic_DNA"/>
</dbReference>
<dbReference type="InterPro" id="IPR027417">
    <property type="entry name" value="P-loop_NTPase"/>
</dbReference>
<dbReference type="STRING" id="70996.SE18_01210"/>
<dbReference type="Pfam" id="PF13424">
    <property type="entry name" value="TPR_12"/>
    <property type="match status" value="1"/>
</dbReference>
<organism evidence="2 3">
    <name type="scientific">Herpetosiphon geysericola</name>
    <dbReference type="NCBI Taxonomy" id="70996"/>
    <lineage>
        <taxon>Bacteria</taxon>
        <taxon>Bacillati</taxon>
        <taxon>Chloroflexota</taxon>
        <taxon>Chloroflexia</taxon>
        <taxon>Herpetosiphonales</taxon>
        <taxon>Herpetosiphonaceae</taxon>
        <taxon>Herpetosiphon</taxon>
    </lineage>
</organism>
<dbReference type="PANTHER" id="PTHR47691:SF3">
    <property type="entry name" value="HTH-TYPE TRANSCRIPTIONAL REGULATOR RV0890C-RELATED"/>
    <property type="match status" value="1"/>
</dbReference>
<reference evidence="2 3" key="1">
    <citation type="submission" date="2015-07" db="EMBL/GenBank/DDBJ databases">
        <title>Whole genome sequence of Herpetosiphon geysericola DSM 7119.</title>
        <authorList>
            <person name="Hemp J."/>
            <person name="Ward L.M."/>
            <person name="Pace L.A."/>
            <person name="Fischer W.W."/>
        </authorList>
    </citation>
    <scope>NUCLEOTIDE SEQUENCE [LARGE SCALE GENOMIC DNA]</scope>
    <source>
        <strain evidence="2 3">DSM 7119</strain>
    </source>
</reference>
<name>A0A0P6YDQ1_9CHLR</name>
<accession>A0A0P6YDQ1</accession>
<dbReference type="InterPro" id="IPR002182">
    <property type="entry name" value="NB-ARC"/>
</dbReference>
<gene>
    <name evidence="2" type="ORF">SE18_01210</name>
</gene>
<proteinExistence type="predicted"/>
<dbReference type="Pfam" id="PF00931">
    <property type="entry name" value="NB-ARC"/>
    <property type="match status" value="1"/>
</dbReference>
<dbReference type="SUPFAM" id="SSF52540">
    <property type="entry name" value="P-loop containing nucleoside triphosphate hydrolases"/>
    <property type="match status" value="1"/>
</dbReference>
<dbReference type="PANTHER" id="PTHR47691">
    <property type="entry name" value="REGULATOR-RELATED"/>
    <property type="match status" value="1"/>
</dbReference>
<keyword evidence="3" id="KW-1185">Reference proteome</keyword>
<dbReference type="InterPro" id="IPR011990">
    <property type="entry name" value="TPR-like_helical_dom_sf"/>
</dbReference>
<dbReference type="GO" id="GO:0043531">
    <property type="term" value="F:ADP binding"/>
    <property type="evidence" value="ECO:0007669"/>
    <property type="project" value="InterPro"/>
</dbReference>
<evidence type="ECO:0000259" key="1">
    <source>
        <dbReference type="Pfam" id="PF00931"/>
    </source>
</evidence>
<comment type="caution">
    <text evidence="2">The sequence shown here is derived from an EMBL/GenBank/DDBJ whole genome shotgun (WGS) entry which is preliminary data.</text>
</comment>
<dbReference type="Gene3D" id="3.40.50.300">
    <property type="entry name" value="P-loop containing nucleotide triphosphate hydrolases"/>
    <property type="match status" value="1"/>
</dbReference>
<dbReference type="OrthoDB" id="135552at2"/>
<feature type="domain" description="NB-ARC" evidence="1">
    <location>
        <begin position="130"/>
        <end position="254"/>
    </location>
</feature>
<dbReference type="Gene3D" id="1.10.10.10">
    <property type="entry name" value="Winged helix-like DNA-binding domain superfamily/Winged helix DNA-binding domain"/>
    <property type="match status" value="1"/>
</dbReference>
<dbReference type="AlphaFoldDB" id="A0A0P6YDQ1"/>
<dbReference type="PRINTS" id="PR00364">
    <property type="entry name" value="DISEASERSIST"/>
</dbReference>
<evidence type="ECO:0000313" key="2">
    <source>
        <dbReference type="EMBL" id="KPL91643.1"/>
    </source>
</evidence>
<dbReference type="SUPFAM" id="SSF48452">
    <property type="entry name" value="TPR-like"/>
    <property type="match status" value="2"/>
</dbReference>
<dbReference type="InterPro" id="IPR036388">
    <property type="entry name" value="WH-like_DNA-bd_sf"/>
</dbReference>
<evidence type="ECO:0000313" key="3">
    <source>
        <dbReference type="Proteomes" id="UP000050277"/>
    </source>
</evidence>
<dbReference type="Proteomes" id="UP000050277">
    <property type="component" value="Unassembled WGS sequence"/>
</dbReference>
<dbReference type="Gene3D" id="1.25.40.10">
    <property type="entry name" value="Tetratricopeptide repeat domain"/>
    <property type="match status" value="1"/>
</dbReference>
<dbReference type="RefSeq" id="WP_054532591.1">
    <property type="nucleotide sequence ID" value="NZ_LGKP01000004.1"/>
</dbReference>